<dbReference type="InterPro" id="IPR001098">
    <property type="entry name" value="DNA-dir_DNA_pol_A_palm_dom"/>
</dbReference>
<dbReference type="SMART" id="SM00475">
    <property type="entry name" value="53EXOc"/>
    <property type="match status" value="1"/>
</dbReference>
<dbReference type="GO" id="GO:0006302">
    <property type="term" value="P:double-strand break repair"/>
    <property type="evidence" value="ECO:0007669"/>
    <property type="project" value="TreeGrafter"/>
</dbReference>
<dbReference type="FunFam" id="1.10.150.20:FF:000003">
    <property type="entry name" value="DNA polymerase I"/>
    <property type="match status" value="1"/>
</dbReference>
<dbReference type="Gene3D" id="3.30.420.10">
    <property type="entry name" value="Ribonuclease H-like superfamily/Ribonuclease H"/>
    <property type="match status" value="1"/>
</dbReference>
<dbReference type="InterPro" id="IPR018320">
    <property type="entry name" value="DNA_polymerase_1"/>
</dbReference>
<dbReference type="InterPro" id="IPR002562">
    <property type="entry name" value="3'-5'_exonuclease_dom"/>
</dbReference>
<gene>
    <name evidence="16 21" type="primary">polA</name>
    <name evidence="21" type="ORF">ENX73_01755</name>
</gene>
<feature type="domain" description="5'-3' exonuclease" evidence="19">
    <location>
        <begin position="1"/>
        <end position="262"/>
    </location>
</feature>
<keyword evidence="5 16" id="KW-0548">Nucleotidyltransferase</keyword>
<comment type="similarity">
    <text evidence="1 16">Belongs to the DNA polymerase type-A family.</text>
</comment>
<evidence type="ECO:0000256" key="16">
    <source>
        <dbReference type="RuleBase" id="RU004460"/>
    </source>
</evidence>
<dbReference type="InterPro" id="IPR036397">
    <property type="entry name" value="RNaseH_sf"/>
</dbReference>
<name>A0A7V3RDY9_9BACT</name>
<dbReference type="PRINTS" id="PR00868">
    <property type="entry name" value="DNAPOLI"/>
</dbReference>
<evidence type="ECO:0000256" key="5">
    <source>
        <dbReference type="ARBA" id="ARBA00022695"/>
    </source>
</evidence>
<evidence type="ECO:0000256" key="6">
    <source>
        <dbReference type="ARBA" id="ARBA00022705"/>
    </source>
</evidence>
<evidence type="ECO:0000256" key="17">
    <source>
        <dbReference type="SAM" id="MobiDB-lite"/>
    </source>
</evidence>
<dbReference type="SMART" id="SM00279">
    <property type="entry name" value="HhH2"/>
    <property type="match status" value="1"/>
</dbReference>
<evidence type="ECO:0000256" key="7">
    <source>
        <dbReference type="ARBA" id="ARBA00022722"/>
    </source>
</evidence>
<reference evidence="21" key="1">
    <citation type="journal article" date="2020" name="mSystems">
        <title>Genome- and Community-Level Interaction Insights into Carbon Utilization and Element Cycling Functions of Hydrothermarchaeota in Hydrothermal Sediment.</title>
        <authorList>
            <person name="Zhou Z."/>
            <person name="Liu Y."/>
            <person name="Xu W."/>
            <person name="Pan J."/>
            <person name="Luo Z.H."/>
            <person name="Li M."/>
        </authorList>
    </citation>
    <scope>NUCLEOTIDE SEQUENCE [LARGE SCALE GENOMIC DNA]</scope>
    <source>
        <strain evidence="21">SpSt-966</strain>
    </source>
</reference>
<sequence length="880" mass="100185">MTLYIFDGTALVYRAFFALPPLSTTDGRPTGAVLGVAKMLSKFIKDRVKVDDELLFVMDTKQQTFRHTLFEGYKANRVPAPDEMVKQLPYVERLINALNIPLLKGNGYEADDVIATIVKKYSSFYEEIYVVTGDKDLLQLIGGNVKVLRFASLGLSDLVEYDENTVIQKYGITPSQMGDYLSLVGDASDNIPGVKGIGEKSAVELLKKYGTIDRIYSSIDEIPSRYSKLLLNGIEEMRLSKELVALSYEVPVLIELQPYKGSDKEKLSALFDELQLKSLKADFELYENVDSRERNYFTVRSIEEFHHLAEELKSKELFSFDTETTSLDPFTAKLVGVSFSTEDKSYYLPLGHKSGSNLPTDEVVRSLKTLLEDKSNRIIGQNLKYDFEIMENYDVDLKMHFDTMIAAYLLEPNGKKFSLEELSEKYLNYKGITYEEVTKGKNFEELSIEEATKYSSEDSDLTYRLYEILNKKLYEKDLIDLFYKMELPLIEVLAKMERNGVYVDGEFLSNLSETYGVKLHDIERRIYDLAGGMPFNLNSPKQLSEVLFSRLGLKPGKKTSTKAFSTSADVLEEMSDDHPIIPLILEYRKYFKLKSTYMDALPKMVNSKTGRVHTSFNQTGTSTGRLSSSEPNLQNIPSKDEEGREIRKAIKAQRTGWKIISSDYSQIELRVLADMSGDPALIDAFKNDLDIHAITSSKIYGVEQNEVTYDMRRIGKMVNFAITYGISSYGLSKRLNVTVEDANMIINNYFKNYPYVKEYLEKTLEFAKKRGYVETIFGRKRDIPELKSSNHNIVEEGKRMAINAPIQGSAADIIKMAMIAIQKKLDGMKSMMILQVHDELVFEVPVEEVEEIKSIVKESMEGIIKLKVPLKVEIEEGESW</sequence>
<accession>A0A7V3RDY9</accession>
<dbReference type="SUPFAM" id="SSF56672">
    <property type="entry name" value="DNA/RNA polymerases"/>
    <property type="match status" value="1"/>
</dbReference>
<evidence type="ECO:0000256" key="15">
    <source>
        <dbReference type="NCBIfam" id="TIGR00593"/>
    </source>
</evidence>
<evidence type="ECO:0000259" key="19">
    <source>
        <dbReference type="SMART" id="SM00475"/>
    </source>
</evidence>
<dbReference type="AlphaFoldDB" id="A0A7V3RDY9"/>
<dbReference type="Gene3D" id="3.40.50.1010">
    <property type="entry name" value="5'-nuclease"/>
    <property type="match status" value="1"/>
</dbReference>
<keyword evidence="6 16" id="KW-0235">DNA replication</keyword>
<dbReference type="NCBIfam" id="TIGR00593">
    <property type="entry name" value="pola"/>
    <property type="match status" value="1"/>
</dbReference>
<dbReference type="EMBL" id="DTPE01000075">
    <property type="protein sequence ID" value="HGE74834.1"/>
    <property type="molecule type" value="Genomic_DNA"/>
</dbReference>
<dbReference type="InterPro" id="IPR036279">
    <property type="entry name" value="5-3_exonuclease_C_sf"/>
</dbReference>
<comment type="caution">
    <text evidence="21">The sequence shown here is derived from an EMBL/GenBank/DDBJ whole genome shotgun (WGS) entry which is preliminary data.</text>
</comment>
<dbReference type="InterPro" id="IPR020045">
    <property type="entry name" value="DNA_polI_H3TH"/>
</dbReference>
<evidence type="ECO:0000256" key="9">
    <source>
        <dbReference type="ARBA" id="ARBA00022801"/>
    </source>
</evidence>
<dbReference type="InterPro" id="IPR029060">
    <property type="entry name" value="PIN-like_dom_sf"/>
</dbReference>
<dbReference type="InterPro" id="IPR008918">
    <property type="entry name" value="HhH2"/>
</dbReference>
<feature type="compositionally biased region" description="Polar residues" evidence="17">
    <location>
        <begin position="616"/>
        <end position="637"/>
    </location>
</feature>
<keyword evidence="12 16" id="KW-0238">DNA-binding</keyword>
<dbReference type="EC" id="2.7.7.7" evidence="2 15"/>
<dbReference type="InterPro" id="IPR002298">
    <property type="entry name" value="DNA_polymerase_A"/>
</dbReference>
<dbReference type="FunFam" id="1.10.150.20:FF:000002">
    <property type="entry name" value="DNA polymerase I"/>
    <property type="match status" value="1"/>
</dbReference>
<comment type="catalytic activity">
    <reaction evidence="14 16">
        <text>DNA(n) + a 2'-deoxyribonucleoside 5'-triphosphate = DNA(n+1) + diphosphate</text>
        <dbReference type="Rhea" id="RHEA:22508"/>
        <dbReference type="Rhea" id="RHEA-COMP:17339"/>
        <dbReference type="Rhea" id="RHEA-COMP:17340"/>
        <dbReference type="ChEBI" id="CHEBI:33019"/>
        <dbReference type="ChEBI" id="CHEBI:61560"/>
        <dbReference type="ChEBI" id="CHEBI:173112"/>
        <dbReference type="EC" id="2.7.7.7"/>
    </reaction>
</comment>
<dbReference type="InterPro" id="IPR019760">
    <property type="entry name" value="DNA-dir_DNA_pol_A_CS"/>
</dbReference>
<dbReference type="FunFam" id="1.20.1060.10:FF:000001">
    <property type="entry name" value="DNA polymerase I"/>
    <property type="match status" value="1"/>
</dbReference>
<evidence type="ECO:0000256" key="10">
    <source>
        <dbReference type="ARBA" id="ARBA00022839"/>
    </source>
</evidence>
<dbReference type="Pfam" id="PF01367">
    <property type="entry name" value="5_3_exonuc"/>
    <property type="match status" value="1"/>
</dbReference>
<dbReference type="PROSITE" id="PS00447">
    <property type="entry name" value="DNA_POLYMERASE_A"/>
    <property type="match status" value="1"/>
</dbReference>
<keyword evidence="7" id="KW-0540">Nuclease</keyword>
<dbReference type="CDD" id="cd09859">
    <property type="entry name" value="PIN_53EXO"/>
    <property type="match status" value="1"/>
</dbReference>
<keyword evidence="8 16" id="KW-0227">DNA damage</keyword>
<keyword evidence="13 16" id="KW-0234">DNA repair</keyword>
<proteinExistence type="inferred from homology"/>
<organism evidence="21">
    <name type="scientific">Mesoaciditoga lauensis</name>
    <dbReference type="NCBI Taxonomy" id="1495039"/>
    <lineage>
        <taxon>Bacteria</taxon>
        <taxon>Thermotogati</taxon>
        <taxon>Thermotogota</taxon>
        <taxon>Thermotogae</taxon>
        <taxon>Mesoaciditogales</taxon>
        <taxon>Mesoaciditogaceae</taxon>
        <taxon>Mesoaciditoga</taxon>
    </lineage>
</organism>
<keyword evidence="11 16" id="KW-0239">DNA-directed DNA polymerase</keyword>
<dbReference type="GO" id="GO:0003677">
    <property type="term" value="F:DNA binding"/>
    <property type="evidence" value="ECO:0007669"/>
    <property type="project" value="UniProtKB-UniRule"/>
</dbReference>
<evidence type="ECO:0000313" key="21">
    <source>
        <dbReference type="EMBL" id="HGE74834.1"/>
    </source>
</evidence>
<dbReference type="GO" id="GO:0008408">
    <property type="term" value="F:3'-5' exonuclease activity"/>
    <property type="evidence" value="ECO:0007669"/>
    <property type="project" value="UniProtKB-UniRule"/>
</dbReference>
<dbReference type="Pfam" id="PF01612">
    <property type="entry name" value="DNA_pol_A_exo1"/>
    <property type="match status" value="1"/>
</dbReference>
<dbReference type="InterPro" id="IPR043502">
    <property type="entry name" value="DNA/RNA_pol_sf"/>
</dbReference>
<dbReference type="CDD" id="cd06139">
    <property type="entry name" value="DNA_polA_I_Ecoli_like_exo"/>
    <property type="match status" value="1"/>
</dbReference>
<dbReference type="PANTHER" id="PTHR10133:SF27">
    <property type="entry name" value="DNA POLYMERASE NU"/>
    <property type="match status" value="1"/>
</dbReference>
<dbReference type="PANTHER" id="PTHR10133">
    <property type="entry name" value="DNA POLYMERASE I"/>
    <property type="match status" value="1"/>
</dbReference>
<keyword evidence="4 16" id="KW-0808">Transferase</keyword>
<evidence type="ECO:0000256" key="1">
    <source>
        <dbReference type="ARBA" id="ARBA00007705"/>
    </source>
</evidence>
<keyword evidence="9 16" id="KW-0378">Hydrolase</keyword>
<dbReference type="Gene3D" id="1.20.1060.10">
    <property type="entry name" value="Taq DNA Polymerase, Chain T, domain 4"/>
    <property type="match status" value="1"/>
</dbReference>
<dbReference type="SMART" id="SM00482">
    <property type="entry name" value="POLAc"/>
    <property type="match status" value="1"/>
</dbReference>
<dbReference type="SUPFAM" id="SSF53098">
    <property type="entry name" value="Ribonuclease H-like"/>
    <property type="match status" value="1"/>
</dbReference>
<evidence type="ECO:0000256" key="2">
    <source>
        <dbReference type="ARBA" id="ARBA00012417"/>
    </source>
</evidence>
<dbReference type="InterPro" id="IPR020046">
    <property type="entry name" value="5-3_exonucl_a-hlix_arch_N"/>
</dbReference>
<protein>
    <recommendedName>
        <fullName evidence="3 15">DNA polymerase I</fullName>
        <ecNumber evidence="2 15">2.7.7.7</ecNumber>
    </recommendedName>
</protein>
<evidence type="ECO:0000256" key="12">
    <source>
        <dbReference type="ARBA" id="ARBA00023125"/>
    </source>
</evidence>
<dbReference type="CDD" id="cd08637">
    <property type="entry name" value="DNA_pol_A_pol_I_C"/>
    <property type="match status" value="1"/>
</dbReference>
<feature type="domain" description="3'-5' exonuclease" evidence="18">
    <location>
        <begin position="296"/>
        <end position="474"/>
    </location>
</feature>
<evidence type="ECO:0000256" key="11">
    <source>
        <dbReference type="ARBA" id="ARBA00022932"/>
    </source>
</evidence>
<dbReference type="Pfam" id="PF00476">
    <property type="entry name" value="DNA_pol_A"/>
    <property type="match status" value="1"/>
</dbReference>
<evidence type="ECO:0000256" key="3">
    <source>
        <dbReference type="ARBA" id="ARBA00020311"/>
    </source>
</evidence>
<dbReference type="GO" id="GO:0008409">
    <property type="term" value="F:5'-3' exonuclease activity"/>
    <property type="evidence" value="ECO:0007669"/>
    <property type="project" value="UniProtKB-UniRule"/>
</dbReference>
<dbReference type="CDD" id="cd09898">
    <property type="entry name" value="H3TH_53EXO"/>
    <property type="match status" value="1"/>
</dbReference>
<evidence type="ECO:0000256" key="13">
    <source>
        <dbReference type="ARBA" id="ARBA00023204"/>
    </source>
</evidence>
<dbReference type="GO" id="GO:0003887">
    <property type="term" value="F:DNA-directed DNA polymerase activity"/>
    <property type="evidence" value="ECO:0007669"/>
    <property type="project" value="UniProtKB-UniRule"/>
</dbReference>
<dbReference type="NCBIfam" id="NF004397">
    <property type="entry name" value="PRK05755.1"/>
    <property type="match status" value="1"/>
</dbReference>
<feature type="region of interest" description="Disordered" evidence="17">
    <location>
        <begin position="616"/>
        <end position="641"/>
    </location>
</feature>
<dbReference type="InterPro" id="IPR012337">
    <property type="entry name" value="RNaseH-like_sf"/>
</dbReference>
<evidence type="ECO:0000256" key="14">
    <source>
        <dbReference type="ARBA" id="ARBA00049244"/>
    </source>
</evidence>
<comment type="function">
    <text evidence="16">In addition to polymerase activity, this DNA polymerase exhibits 3'-5' and 5'-3' exonuclease activity.</text>
</comment>
<evidence type="ECO:0000256" key="4">
    <source>
        <dbReference type="ARBA" id="ARBA00022679"/>
    </source>
</evidence>
<dbReference type="InterPro" id="IPR002421">
    <property type="entry name" value="5-3_exonuclease"/>
</dbReference>
<evidence type="ECO:0000259" key="20">
    <source>
        <dbReference type="SMART" id="SM00482"/>
    </source>
</evidence>
<dbReference type="SMART" id="SM00474">
    <property type="entry name" value="35EXOc"/>
    <property type="match status" value="1"/>
</dbReference>
<evidence type="ECO:0000256" key="8">
    <source>
        <dbReference type="ARBA" id="ARBA00022763"/>
    </source>
</evidence>
<evidence type="ECO:0000259" key="18">
    <source>
        <dbReference type="SMART" id="SM00474"/>
    </source>
</evidence>
<dbReference type="GO" id="GO:0006261">
    <property type="term" value="P:DNA-templated DNA replication"/>
    <property type="evidence" value="ECO:0007669"/>
    <property type="project" value="UniProtKB-UniRule"/>
</dbReference>
<dbReference type="SUPFAM" id="SSF47807">
    <property type="entry name" value="5' to 3' exonuclease, C-terminal subdomain"/>
    <property type="match status" value="1"/>
</dbReference>
<feature type="domain" description="DNA-directed DNA polymerase family A palm" evidence="20">
    <location>
        <begin position="643"/>
        <end position="848"/>
    </location>
</feature>
<dbReference type="Gene3D" id="1.10.150.20">
    <property type="entry name" value="5' to 3' exonuclease, C-terminal subdomain"/>
    <property type="match status" value="2"/>
</dbReference>
<dbReference type="Pfam" id="PF02739">
    <property type="entry name" value="5_3_exonuc_N"/>
    <property type="match status" value="1"/>
</dbReference>
<dbReference type="Gene3D" id="3.30.70.370">
    <property type="match status" value="1"/>
</dbReference>
<keyword evidence="10 16" id="KW-0269">Exonuclease</keyword>
<dbReference type="SUPFAM" id="SSF88723">
    <property type="entry name" value="PIN domain-like"/>
    <property type="match status" value="1"/>
</dbReference>